<reference evidence="1 2" key="1">
    <citation type="journal article" date="2011" name="PLoS Genet.">
        <title>Comparative genomic analysis of human fungal pathogens causing paracoccidioidomycosis.</title>
        <authorList>
            <person name="Desjardins C.A."/>
            <person name="Champion M.D."/>
            <person name="Holder J.W."/>
            <person name="Muszewska A."/>
            <person name="Goldberg J."/>
            <person name="Bailao A.M."/>
            <person name="Brigido M.M."/>
            <person name="Ferreira M.E."/>
            <person name="Garcia A.M."/>
            <person name="Grynberg M."/>
            <person name="Gujja S."/>
            <person name="Heiman D.I."/>
            <person name="Henn M.R."/>
            <person name="Kodira C.D."/>
            <person name="Leon-Narvaez H."/>
            <person name="Longo L.V."/>
            <person name="Ma L.J."/>
            <person name="Malavazi I."/>
            <person name="Matsuo A.L."/>
            <person name="Morais F.V."/>
            <person name="Pereira M."/>
            <person name="Rodriguez-Brito S."/>
            <person name="Sakthikumar S."/>
            <person name="Salem-Izacc S.M."/>
            <person name="Sykes S.M."/>
            <person name="Teixeira M.M."/>
            <person name="Vallejo M.C."/>
            <person name="Walter M.E."/>
            <person name="Yandava C."/>
            <person name="Young S."/>
            <person name="Zeng Q."/>
            <person name="Zucker J."/>
            <person name="Felipe M.S."/>
            <person name="Goldman G.H."/>
            <person name="Haas B.J."/>
            <person name="McEwen J.G."/>
            <person name="Nino-Vega G."/>
            <person name="Puccia R."/>
            <person name="San-Blas G."/>
            <person name="Soares C.M."/>
            <person name="Birren B.W."/>
            <person name="Cuomo C.A."/>
        </authorList>
    </citation>
    <scope>NUCLEOTIDE SEQUENCE [LARGE SCALE GENOMIC DNA]</scope>
    <source>
        <strain evidence="2">ATCC MYA-826 / Pb01</strain>
    </source>
</reference>
<proteinExistence type="predicted"/>
<dbReference type="AlphaFoldDB" id="C1GXG7"/>
<keyword evidence="2" id="KW-1185">Reference proteome</keyword>
<dbReference type="RefSeq" id="XP_002794996.2">
    <property type="nucleotide sequence ID" value="XM_002794950.2"/>
</dbReference>
<gene>
    <name evidence="1" type="ORF">PAAG_03541</name>
</gene>
<dbReference type="VEuPathDB" id="FungiDB:PAAG_03541"/>
<dbReference type="KEGG" id="pbl:PAAG_03541"/>
<dbReference type="HOGENOM" id="CLU_2961433_0_0_1"/>
<name>C1GXG7_PARBA</name>
<dbReference type="Proteomes" id="UP000002059">
    <property type="component" value="Partially assembled WGS sequence"/>
</dbReference>
<evidence type="ECO:0000313" key="1">
    <source>
        <dbReference type="EMBL" id="EEH41255.2"/>
    </source>
</evidence>
<organism evidence="1 2">
    <name type="scientific">Paracoccidioides lutzii (strain ATCC MYA-826 / Pb01)</name>
    <name type="common">Paracoccidioides brasiliensis</name>
    <dbReference type="NCBI Taxonomy" id="502779"/>
    <lineage>
        <taxon>Eukaryota</taxon>
        <taxon>Fungi</taxon>
        <taxon>Dikarya</taxon>
        <taxon>Ascomycota</taxon>
        <taxon>Pezizomycotina</taxon>
        <taxon>Eurotiomycetes</taxon>
        <taxon>Eurotiomycetidae</taxon>
        <taxon>Onygenales</taxon>
        <taxon>Ajellomycetaceae</taxon>
        <taxon>Paracoccidioides</taxon>
    </lineage>
</organism>
<dbReference type="GeneID" id="9098209"/>
<sequence>MAALSAGFVSAPQHDTELEVELKEGGWFNYGIDVNVVCRVSSAEIEKAAGSDYFLWPEK</sequence>
<protein>
    <submittedName>
        <fullName evidence="1">Uncharacterized protein</fullName>
    </submittedName>
</protein>
<accession>C1GXG7</accession>
<evidence type="ECO:0000313" key="2">
    <source>
        <dbReference type="Proteomes" id="UP000002059"/>
    </source>
</evidence>
<dbReference type="EMBL" id="KN293998">
    <property type="protein sequence ID" value="EEH41255.2"/>
    <property type="molecule type" value="Genomic_DNA"/>
</dbReference>